<dbReference type="EMBL" id="JBHRTA010000004">
    <property type="protein sequence ID" value="MFC3196268.1"/>
    <property type="molecule type" value="Genomic_DNA"/>
</dbReference>
<keyword evidence="4" id="KW-1185">Reference proteome</keyword>
<evidence type="ECO:0000313" key="4">
    <source>
        <dbReference type="Proteomes" id="UP001595526"/>
    </source>
</evidence>
<protein>
    <submittedName>
        <fullName evidence="3">SDR family oxidoreductase</fullName>
    </submittedName>
</protein>
<dbReference type="PANTHER" id="PTHR44196">
    <property type="entry name" value="DEHYDROGENASE/REDUCTASE SDR FAMILY MEMBER 7B"/>
    <property type="match status" value="1"/>
</dbReference>
<reference evidence="4" key="1">
    <citation type="journal article" date="2019" name="Int. J. Syst. Evol. Microbiol.">
        <title>The Global Catalogue of Microorganisms (GCM) 10K type strain sequencing project: providing services to taxonomists for standard genome sequencing and annotation.</title>
        <authorList>
            <consortium name="The Broad Institute Genomics Platform"/>
            <consortium name="The Broad Institute Genome Sequencing Center for Infectious Disease"/>
            <person name="Wu L."/>
            <person name="Ma J."/>
        </authorList>
    </citation>
    <scope>NUCLEOTIDE SEQUENCE [LARGE SCALE GENOMIC DNA]</scope>
    <source>
        <strain evidence="4">KCTC 52416</strain>
    </source>
</reference>
<evidence type="ECO:0000256" key="2">
    <source>
        <dbReference type="ARBA" id="ARBA00023002"/>
    </source>
</evidence>
<comment type="caution">
    <text evidence="3">The sequence shown here is derived from an EMBL/GenBank/DDBJ whole genome shotgun (WGS) entry which is preliminary data.</text>
</comment>
<accession>A0ABV7JJ20</accession>
<dbReference type="SUPFAM" id="SSF51735">
    <property type="entry name" value="NAD(P)-binding Rossmann-fold domains"/>
    <property type="match status" value="1"/>
</dbReference>
<dbReference type="RefSeq" id="WP_379018815.1">
    <property type="nucleotide sequence ID" value="NZ_JBHRTA010000004.1"/>
</dbReference>
<dbReference type="Proteomes" id="UP001595526">
    <property type="component" value="Unassembled WGS sequence"/>
</dbReference>
<gene>
    <name evidence="3" type="ORF">ACFOET_01450</name>
</gene>
<dbReference type="Gene3D" id="3.40.50.720">
    <property type="entry name" value="NAD(P)-binding Rossmann-like Domain"/>
    <property type="match status" value="1"/>
</dbReference>
<dbReference type="Pfam" id="PF00106">
    <property type="entry name" value="adh_short"/>
    <property type="match status" value="1"/>
</dbReference>
<evidence type="ECO:0000256" key="1">
    <source>
        <dbReference type="ARBA" id="ARBA00006484"/>
    </source>
</evidence>
<name>A0ABV7JJ20_9SPHI</name>
<comment type="similarity">
    <text evidence="1">Belongs to the short-chain dehydrogenases/reductases (SDR) family.</text>
</comment>
<evidence type="ECO:0000313" key="3">
    <source>
        <dbReference type="EMBL" id="MFC3196268.1"/>
    </source>
</evidence>
<keyword evidence="2" id="KW-0560">Oxidoreductase</keyword>
<proteinExistence type="inferred from homology"/>
<sequence length="246" mass="27853">MILKNNVILITGGTSGLGLEMAKRFIGLGNQVIVCSRSLKKLEETKRLLPSVETYQCDISKEAERIQLYNRIMESFPKLNVFINNSAIVYRTDFLNDEKSYEKAVDEINTNLIAPIHLSKLFLNYLSAQSNTTLINITTGLVYIPRSIYPFYNATKSALHSFTQTLRHQLQNNQTKVIEVLFPAVNTPWHGGTPPKIAISPEKAIDEMITGLSKNKTEIRVAGVKKLYLLSRFFPKLAFRKMNAIE</sequence>
<dbReference type="InterPro" id="IPR036291">
    <property type="entry name" value="NAD(P)-bd_dom_sf"/>
</dbReference>
<dbReference type="InterPro" id="IPR002347">
    <property type="entry name" value="SDR_fam"/>
</dbReference>
<dbReference type="PRINTS" id="PR00081">
    <property type="entry name" value="GDHRDH"/>
</dbReference>
<dbReference type="PANTHER" id="PTHR44196:SF1">
    <property type="entry name" value="DEHYDROGENASE_REDUCTASE SDR FAMILY MEMBER 7B"/>
    <property type="match status" value="1"/>
</dbReference>
<organism evidence="3 4">
    <name type="scientific">Parapedobacter deserti</name>
    <dbReference type="NCBI Taxonomy" id="1912957"/>
    <lineage>
        <taxon>Bacteria</taxon>
        <taxon>Pseudomonadati</taxon>
        <taxon>Bacteroidota</taxon>
        <taxon>Sphingobacteriia</taxon>
        <taxon>Sphingobacteriales</taxon>
        <taxon>Sphingobacteriaceae</taxon>
        <taxon>Parapedobacter</taxon>
    </lineage>
</organism>